<evidence type="ECO:0000259" key="19">
    <source>
        <dbReference type="PROSITE" id="PS51447"/>
    </source>
</evidence>
<dbReference type="InterPro" id="IPR002547">
    <property type="entry name" value="tRNA-bd_dom"/>
</dbReference>
<dbReference type="InterPro" id="IPR005121">
    <property type="entry name" value="Fdx_antiC-bd"/>
</dbReference>
<dbReference type="SUPFAM" id="SSF54991">
    <property type="entry name" value="Anticodon-binding domain of PheRS"/>
    <property type="match status" value="1"/>
</dbReference>
<dbReference type="Gene3D" id="2.40.50.140">
    <property type="entry name" value="Nucleic acid-binding proteins"/>
    <property type="match status" value="1"/>
</dbReference>
<comment type="catalytic activity">
    <reaction evidence="14 15">
        <text>tRNA(Phe) + L-phenylalanine + ATP = L-phenylalanyl-tRNA(Phe) + AMP + diphosphate + H(+)</text>
        <dbReference type="Rhea" id="RHEA:19413"/>
        <dbReference type="Rhea" id="RHEA-COMP:9668"/>
        <dbReference type="Rhea" id="RHEA-COMP:9699"/>
        <dbReference type="ChEBI" id="CHEBI:15378"/>
        <dbReference type="ChEBI" id="CHEBI:30616"/>
        <dbReference type="ChEBI" id="CHEBI:33019"/>
        <dbReference type="ChEBI" id="CHEBI:58095"/>
        <dbReference type="ChEBI" id="CHEBI:78442"/>
        <dbReference type="ChEBI" id="CHEBI:78531"/>
        <dbReference type="ChEBI" id="CHEBI:456215"/>
        <dbReference type="EC" id="6.1.1.20"/>
    </reaction>
</comment>
<dbReference type="PROSITE" id="PS51483">
    <property type="entry name" value="B5"/>
    <property type="match status" value="1"/>
</dbReference>
<evidence type="ECO:0000256" key="10">
    <source>
        <dbReference type="ARBA" id="ARBA00022842"/>
    </source>
</evidence>
<dbReference type="PANTHER" id="PTHR10947">
    <property type="entry name" value="PHENYLALANYL-TRNA SYNTHETASE BETA CHAIN AND LEUCINE-RICH REPEAT-CONTAINING PROTEIN 47"/>
    <property type="match status" value="1"/>
</dbReference>
<dbReference type="InterPro" id="IPR041616">
    <property type="entry name" value="PheRS_beta_core"/>
</dbReference>
<dbReference type="GO" id="GO:0004826">
    <property type="term" value="F:phenylalanine-tRNA ligase activity"/>
    <property type="evidence" value="ECO:0007669"/>
    <property type="project" value="UniProtKB-EC"/>
</dbReference>
<dbReference type="SMART" id="SM00874">
    <property type="entry name" value="B5"/>
    <property type="match status" value="1"/>
</dbReference>
<dbReference type="InterPro" id="IPR045060">
    <property type="entry name" value="Phe-tRNA-ligase_IIc_bsu"/>
</dbReference>
<dbReference type="Gene3D" id="3.30.930.10">
    <property type="entry name" value="Bira Bifunctional Protein, Domain 2"/>
    <property type="match status" value="1"/>
</dbReference>
<dbReference type="Proteomes" id="UP001596527">
    <property type="component" value="Unassembled WGS sequence"/>
</dbReference>
<dbReference type="SUPFAM" id="SSF46955">
    <property type="entry name" value="Putative DNA-binding domain"/>
    <property type="match status" value="1"/>
</dbReference>
<dbReference type="RefSeq" id="WP_380972727.1">
    <property type="nucleotide sequence ID" value="NZ_JBHTEF010000001.1"/>
</dbReference>
<evidence type="ECO:0000313" key="22">
    <source>
        <dbReference type="Proteomes" id="UP001596527"/>
    </source>
</evidence>
<keyword evidence="12 15" id="KW-0648">Protein biosynthesis</keyword>
<organism evidence="21 22">
    <name type="scientific">Schaalia naturae</name>
    <dbReference type="NCBI Taxonomy" id="635203"/>
    <lineage>
        <taxon>Bacteria</taxon>
        <taxon>Bacillati</taxon>
        <taxon>Actinomycetota</taxon>
        <taxon>Actinomycetes</taxon>
        <taxon>Actinomycetales</taxon>
        <taxon>Actinomycetaceae</taxon>
        <taxon>Schaalia</taxon>
    </lineage>
</organism>
<dbReference type="InterPro" id="IPR005146">
    <property type="entry name" value="B3/B4_tRNA-bd"/>
</dbReference>
<dbReference type="SMART" id="SM00896">
    <property type="entry name" value="FDX-ACB"/>
    <property type="match status" value="1"/>
</dbReference>
<dbReference type="PANTHER" id="PTHR10947:SF0">
    <property type="entry name" value="PHENYLALANINE--TRNA LIGASE BETA SUBUNIT"/>
    <property type="match status" value="1"/>
</dbReference>
<proteinExistence type="inferred from homology"/>
<dbReference type="Gene3D" id="3.50.40.10">
    <property type="entry name" value="Phenylalanyl-trna Synthetase, Chain B, domain 3"/>
    <property type="match status" value="1"/>
</dbReference>
<keyword evidence="7 15" id="KW-0479">Metal-binding</keyword>
<dbReference type="HAMAP" id="MF_00283">
    <property type="entry name" value="Phe_tRNA_synth_beta1"/>
    <property type="match status" value="1"/>
</dbReference>
<dbReference type="InterPro" id="IPR033714">
    <property type="entry name" value="tRNA_bind_bactPheRS"/>
</dbReference>
<evidence type="ECO:0000259" key="20">
    <source>
        <dbReference type="PROSITE" id="PS51483"/>
    </source>
</evidence>
<evidence type="ECO:0000256" key="11">
    <source>
        <dbReference type="ARBA" id="ARBA00022884"/>
    </source>
</evidence>
<dbReference type="Pfam" id="PF17759">
    <property type="entry name" value="tRNA_synthFbeta"/>
    <property type="match status" value="1"/>
</dbReference>
<evidence type="ECO:0000256" key="2">
    <source>
        <dbReference type="ARBA" id="ARBA00008653"/>
    </source>
</evidence>
<dbReference type="InterPro" id="IPR005147">
    <property type="entry name" value="tRNA_synthase_B5-dom"/>
</dbReference>
<keyword evidence="6 15" id="KW-0436">Ligase</keyword>
<feature type="binding site" evidence="15">
    <location>
        <position position="493"/>
    </location>
    <ligand>
        <name>Mg(2+)</name>
        <dbReference type="ChEBI" id="CHEBI:18420"/>
        <note>shared with alpha subunit</note>
    </ligand>
</feature>
<dbReference type="CDD" id="cd02796">
    <property type="entry name" value="tRNA_bind_bactPheRS"/>
    <property type="match status" value="1"/>
</dbReference>
<dbReference type="SUPFAM" id="SSF50249">
    <property type="entry name" value="Nucleic acid-binding proteins"/>
    <property type="match status" value="1"/>
</dbReference>
<reference evidence="22" key="1">
    <citation type="journal article" date="2019" name="Int. J. Syst. Evol. Microbiol.">
        <title>The Global Catalogue of Microorganisms (GCM) 10K type strain sequencing project: providing services to taxonomists for standard genome sequencing and annotation.</title>
        <authorList>
            <consortium name="The Broad Institute Genomics Platform"/>
            <consortium name="The Broad Institute Genome Sequencing Center for Infectious Disease"/>
            <person name="Wu L."/>
            <person name="Ma J."/>
        </authorList>
    </citation>
    <scope>NUCLEOTIDE SEQUENCE [LARGE SCALE GENOMIC DNA]</scope>
    <source>
        <strain evidence="22">CCUG 56698</strain>
    </source>
</reference>
<feature type="binding site" evidence="15">
    <location>
        <position position="499"/>
    </location>
    <ligand>
        <name>Mg(2+)</name>
        <dbReference type="ChEBI" id="CHEBI:18420"/>
        <note>shared with alpha subunit</note>
    </ligand>
</feature>
<dbReference type="PROSITE" id="PS51447">
    <property type="entry name" value="FDX_ACB"/>
    <property type="match status" value="1"/>
</dbReference>
<comment type="cofactor">
    <cofactor evidence="15">
        <name>Mg(2+)</name>
        <dbReference type="ChEBI" id="CHEBI:18420"/>
    </cofactor>
    <text evidence="15">Binds 2 magnesium ions per tetramer.</text>
</comment>
<feature type="binding site" evidence="15">
    <location>
        <position position="503"/>
    </location>
    <ligand>
        <name>Mg(2+)</name>
        <dbReference type="ChEBI" id="CHEBI:18420"/>
        <note>shared with alpha subunit</note>
    </ligand>
</feature>
<feature type="region of interest" description="Disordered" evidence="17">
    <location>
        <begin position="703"/>
        <end position="725"/>
    </location>
</feature>
<dbReference type="Pfam" id="PF01588">
    <property type="entry name" value="tRNA_bind"/>
    <property type="match status" value="1"/>
</dbReference>
<dbReference type="CDD" id="cd00769">
    <property type="entry name" value="PheRS_beta_core"/>
    <property type="match status" value="1"/>
</dbReference>
<comment type="subcellular location">
    <subcellularLocation>
        <location evidence="1 15">Cytoplasm</location>
    </subcellularLocation>
</comment>
<keyword evidence="10 15" id="KW-0460">Magnesium</keyword>
<name>A0ABW2SKG0_9ACTO</name>
<evidence type="ECO:0000259" key="18">
    <source>
        <dbReference type="PROSITE" id="PS50886"/>
    </source>
</evidence>
<evidence type="ECO:0000256" key="4">
    <source>
        <dbReference type="ARBA" id="ARBA00022490"/>
    </source>
</evidence>
<dbReference type="Gene3D" id="3.30.56.10">
    <property type="match status" value="2"/>
</dbReference>
<dbReference type="Pfam" id="PF03147">
    <property type="entry name" value="FDX-ACB"/>
    <property type="match status" value="1"/>
</dbReference>
<dbReference type="EMBL" id="JBHTEF010000001">
    <property type="protein sequence ID" value="MFC7580567.1"/>
    <property type="molecule type" value="Genomic_DNA"/>
</dbReference>
<evidence type="ECO:0000256" key="8">
    <source>
        <dbReference type="ARBA" id="ARBA00022741"/>
    </source>
</evidence>
<comment type="subunit">
    <text evidence="3 15">Tetramer of two alpha and two beta subunits.</text>
</comment>
<keyword evidence="22" id="KW-1185">Reference proteome</keyword>
<dbReference type="InterPro" id="IPR009061">
    <property type="entry name" value="DNA-bd_dom_put_sf"/>
</dbReference>
<dbReference type="Pfam" id="PF03483">
    <property type="entry name" value="B3_4"/>
    <property type="match status" value="1"/>
</dbReference>
<keyword evidence="9 15" id="KW-0067">ATP-binding</keyword>
<dbReference type="Pfam" id="PF03484">
    <property type="entry name" value="B5"/>
    <property type="match status" value="1"/>
</dbReference>
<keyword evidence="8 15" id="KW-0547">Nucleotide-binding</keyword>
<feature type="binding site" evidence="15">
    <location>
        <position position="502"/>
    </location>
    <ligand>
        <name>Mg(2+)</name>
        <dbReference type="ChEBI" id="CHEBI:18420"/>
        <note>shared with alpha subunit</note>
    </ligand>
</feature>
<evidence type="ECO:0000256" key="16">
    <source>
        <dbReference type="PROSITE-ProRule" id="PRU00209"/>
    </source>
</evidence>
<evidence type="ECO:0000256" key="1">
    <source>
        <dbReference type="ARBA" id="ARBA00004496"/>
    </source>
</evidence>
<comment type="caution">
    <text evidence="21">The sequence shown here is derived from an EMBL/GenBank/DDBJ whole genome shotgun (WGS) entry which is preliminary data.</text>
</comment>
<accession>A0ABW2SKG0</accession>
<dbReference type="NCBIfam" id="TIGR00472">
    <property type="entry name" value="pheT_bact"/>
    <property type="match status" value="1"/>
</dbReference>
<comment type="similarity">
    <text evidence="2 15">Belongs to the phenylalanyl-tRNA synthetase beta subunit family. Type 1 subfamily.</text>
</comment>
<evidence type="ECO:0000256" key="7">
    <source>
        <dbReference type="ARBA" id="ARBA00022723"/>
    </source>
</evidence>
<dbReference type="InterPro" id="IPR012340">
    <property type="entry name" value="NA-bd_OB-fold"/>
</dbReference>
<gene>
    <name evidence="15 21" type="primary">pheT</name>
    <name evidence="21" type="ORF">ACFQWG_04985</name>
</gene>
<feature type="domain" description="B5" evidence="20">
    <location>
        <begin position="438"/>
        <end position="515"/>
    </location>
</feature>
<dbReference type="InterPro" id="IPR036690">
    <property type="entry name" value="Fdx_antiC-bd_sf"/>
</dbReference>
<dbReference type="InterPro" id="IPR004532">
    <property type="entry name" value="Phe-tRNA-ligase_IIc_bsu_bact"/>
</dbReference>
<feature type="domain" description="FDX-ACB" evidence="19">
    <location>
        <begin position="792"/>
        <end position="885"/>
    </location>
</feature>
<evidence type="ECO:0000256" key="15">
    <source>
        <dbReference type="HAMAP-Rule" id="MF_00283"/>
    </source>
</evidence>
<evidence type="ECO:0000256" key="17">
    <source>
        <dbReference type="SAM" id="MobiDB-lite"/>
    </source>
</evidence>
<dbReference type="Gene3D" id="3.30.70.380">
    <property type="entry name" value="Ferrodoxin-fold anticodon-binding domain"/>
    <property type="match status" value="1"/>
</dbReference>
<dbReference type="InterPro" id="IPR020825">
    <property type="entry name" value="Phe-tRNA_synthase-like_B3/B4"/>
</dbReference>
<evidence type="ECO:0000256" key="3">
    <source>
        <dbReference type="ARBA" id="ARBA00011209"/>
    </source>
</evidence>
<evidence type="ECO:0000256" key="13">
    <source>
        <dbReference type="ARBA" id="ARBA00023146"/>
    </source>
</evidence>
<evidence type="ECO:0000256" key="5">
    <source>
        <dbReference type="ARBA" id="ARBA00022555"/>
    </source>
</evidence>
<evidence type="ECO:0000256" key="9">
    <source>
        <dbReference type="ARBA" id="ARBA00022840"/>
    </source>
</evidence>
<evidence type="ECO:0000313" key="21">
    <source>
        <dbReference type="EMBL" id="MFC7580567.1"/>
    </source>
</evidence>
<dbReference type="InterPro" id="IPR045864">
    <property type="entry name" value="aa-tRNA-synth_II/BPL/LPL"/>
</dbReference>
<evidence type="ECO:0000256" key="12">
    <source>
        <dbReference type="ARBA" id="ARBA00022917"/>
    </source>
</evidence>
<keyword evidence="4 15" id="KW-0963">Cytoplasm</keyword>
<feature type="domain" description="TRNA-binding" evidence="18">
    <location>
        <begin position="41"/>
        <end position="164"/>
    </location>
</feature>
<keyword evidence="11 16" id="KW-0694">RNA-binding</keyword>
<evidence type="ECO:0000256" key="6">
    <source>
        <dbReference type="ARBA" id="ARBA00022598"/>
    </source>
</evidence>
<sequence>MPMVPLSWLSDHVEVAPGTTARDLAAALVRVGLEEETIHPARVTGPLVVGRVLTRHEESQHNGKVINYCRVDVGAHNDAPGTGKEPSDLPSRGIICGAHNFEVGDLVVVSLPGAVLPGPFPIAARKTYGHVSDGMMCSARELGLGDDHSGIVVLTRAYPGREIPAPGADLVSFLGLGEEVLEINVTPDRGYCFSMRGVAREYSHSTGAAFTDPGLASALPEPVPATTADGFPVEVADAAPIRAHAGCDRFVTRIVRGVDPSAPTPEWMRDRLEMAGMRSISLPVDVTNYVMLDLGQPMHAYDLATLSAPIMVRRAADGERLETLDGVDRALDPEDLLITDSPDGRGSRIIGMAGVMGGADTEVSPSTTDILLEAAHFDAVSVARTARRHRLPSEASKRFERGTDPLLPPVACQRAVDLLVEYGGGQAAPAVSDWDTVRAHPPVRMRVGEPRRLTGVDYGPARVRELLQMVGCTVAGEEADAEWLVTAPSWRPDLVGPADLVEEVARLDGYGNIPSLLPAAPAGRGLTGAQRARRQVSDTLAQGGLVEVESYPFVSDSHDRQRLPEGDVRRRTLRLRNPLAEDAPLLRTSILDTLLDTAGRNASRGAPSIAVFETGMVAHPDGTRPSGLPSAERRPSEEVLDGLRAGVPAQPWHIGAVLAGAATAPGVLAAPRPFDWSDAVEAVRRAATVLGVRVEVTRAWEPDAEARTGRGAPPMPVAATDPSEVAPWHPGRAARVFARRGRDLVGLAMAGELHPEVCRAFGLPARSCAFELDLDALIAQMPQQPVQVRPVSTYPLAKEDIALVVDRGVPAARVEQVVRQAAGPLAEDVTLFDIYEGDQVPEGHRSLAFALRLRAPDHTLTAEESAQVRHAVVKRAHKLLGAELRS</sequence>
<keyword evidence="13 15" id="KW-0030">Aminoacyl-tRNA synthetase</keyword>
<dbReference type="EC" id="6.1.1.20" evidence="15"/>
<dbReference type="SMART" id="SM00873">
    <property type="entry name" value="B3_4"/>
    <property type="match status" value="1"/>
</dbReference>
<evidence type="ECO:0000256" key="14">
    <source>
        <dbReference type="ARBA" id="ARBA00049255"/>
    </source>
</evidence>
<dbReference type="PROSITE" id="PS50886">
    <property type="entry name" value="TRBD"/>
    <property type="match status" value="1"/>
</dbReference>
<dbReference type="SUPFAM" id="SSF55681">
    <property type="entry name" value="Class II aaRS and biotin synthetases"/>
    <property type="match status" value="1"/>
</dbReference>
<dbReference type="SUPFAM" id="SSF56037">
    <property type="entry name" value="PheT/TilS domain"/>
    <property type="match status" value="1"/>
</dbReference>
<keyword evidence="5 16" id="KW-0820">tRNA-binding</keyword>
<protein>
    <recommendedName>
        <fullName evidence="15">Phenylalanine--tRNA ligase beta subunit</fullName>
        <ecNumber evidence="15">6.1.1.20</ecNumber>
    </recommendedName>
    <alternativeName>
        <fullName evidence="15">Phenylalanyl-tRNA synthetase beta subunit</fullName>
        <shortName evidence="15">PheRS</shortName>
    </alternativeName>
</protein>